<feature type="coiled-coil region" evidence="1">
    <location>
        <begin position="95"/>
        <end position="122"/>
    </location>
</feature>
<dbReference type="AlphaFoldDB" id="A0A540VS73"/>
<dbReference type="Proteomes" id="UP000315400">
    <property type="component" value="Unassembled WGS sequence"/>
</dbReference>
<evidence type="ECO:0000256" key="2">
    <source>
        <dbReference type="SAM" id="MobiDB-lite"/>
    </source>
</evidence>
<dbReference type="EMBL" id="VIFK01000050">
    <property type="protein sequence ID" value="TQE99602.1"/>
    <property type="molecule type" value="Genomic_DNA"/>
</dbReference>
<organism evidence="3 4">
    <name type="scientific">Spiribacter salinus</name>
    <dbReference type="NCBI Taxonomy" id="1335746"/>
    <lineage>
        <taxon>Bacteria</taxon>
        <taxon>Pseudomonadati</taxon>
        <taxon>Pseudomonadota</taxon>
        <taxon>Gammaproteobacteria</taxon>
        <taxon>Chromatiales</taxon>
        <taxon>Ectothiorhodospiraceae</taxon>
        <taxon>Spiribacter</taxon>
    </lineage>
</organism>
<evidence type="ECO:0000313" key="3">
    <source>
        <dbReference type="EMBL" id="TQE99602.1"/>
    </source>
</evidence>
<evidence type="ECO:0000256" key="1">
    <source>
        <dbReference type="SAM" id="Coils"/>
    </source>
</evidence>
<protein>
    <submittedName>
        <fullName evidence="3">Uncharacterized protein</fullName>
    </submittedName>
</protein>
<accession>A0A540VS73</accession>
<gene>
    <name evidence="3" type="ORF">FKY71_07745</name>
</gene>
<sequence>MDSKRDKKRPEAKREAPISYRPPAALREEFRARVEKSGLSASAFLTRCWYGGRPPRASRRPPAERKELARLLAEAAKIRTRLYRIAPDANATNGADDHAEILEQIRDELAEIRAALMTAMERKP</sequence>
<keyword evidence="1" id="KW-0175">Coiled coil</keyword>
<feature type="region of interest" description="Disordered" evidence="2">
    <location>
        <begin position="1"/>
        <end position="20"/>
    </location>
</feature>
<proteinExistence type="predicted"/>
<feature type="compositionally biased region" description="Basic and acidic residues" evidence="2">
    <location>
        <begin position="1"/>
        <end position="16"/>
    </location>
</feature>
<evidence type="ECO:0000313" key="4">
    <source>
        <dbReference type="Proteomes" id="UP000315400"/>
    </source>
</evidence>
<name>A0A540VS73_9GAMM</name>
<reference evidence="3 4" key="1">
    <citation type="submission" date="2019-06" db="EMBL/GenBank/DDBJ databases">
        <title>Metagenome assembled Genome of Spiribacter salinus SL48-SHIP from the microbial mat of Salt Lake 48 (Novosibirsk region, Russia).</title>
        <authorList>
            <person name="Shipova A."/>
            <person name="Rozanov A.S."/>
            <person name="Bryanskaya A.V."/>
            <person name="Peltek S.E."/>
        </authorList>
    </citation>
    <scope>NUCLEOTIDE SEQUENCE [LARGE SCALE GENOMIC DNA]</scope>
    <source>
        <strain evidence="3">SL48-SHIP-2</strain>
    </source>
</reference>
<comment type="caution">
    <text evidence="3">The sequence shown here is derived from an EMBL/GenBank/DDBJ whole genome shotgun (WGS) entry which is preliminary data.</text>
</comment>